<evidence type="ECO:0000259" key="14">
    <source>
        <dbReference type="Pfam" id="PF07715"/>
    </source>
</evidence>
<dbReference type="InterPro" id="IPR000531">
    <property type="entry name" value="Beta-barrel_TonB"/>
</dbReference>
<evidence type="ECO:0000256" key="3">
    <source>
        <dbReference type="ARBA" id="ARBA00022448"/>
    </source>
</evidence>
<dbReference type="OrthoDB" id="8663017at2"/>
<dbReference type="InterPro" id="IPR036942">
    <property type="entry name" value="Beta-barrel_TonB_sf"/>
</dbReference>
<evidence type="ECO:0000256" key="8">
    <source>
        <dbReference type="ARBA" id="ARBA00023170"/>
    </source>
</evidence>
<evidence type="ECO:0008006" key="17">
    <source>
        <dbReference type="Google" id="ProtNLM"/>
    </source>
</evidence>
<dbReference type="Proteomes" id="UP000014568">
    <property type="component" value="Unassembled WGS sequence"/>
</dbReference>
<dbReference type="GO" id="GO:0015891">
    <property type="term" value="P:siderophore transport"/>
    <property type="evidence" value="ECO:0007669"/>
    <property type="project" value="InterPro"/>
</dbReference>
<feature type="domain" description="TonB-dependent receptor plug" evidence="14">
    <location>
        <begin position="96"/>
        <end position="197"/>
    </location>
</feature>
<dbReference type="PANTHER" id="PTHR32552">
    <property type="entry name" value="FERRICHROME IRON RECEPTOR-RELATED"/>
    <property type="match status" value="1"/>
</dbReference>
<dbReference type="PANTHER" id="PTHR32552:SF74">
    <property type="entry name" value="HYDROXAMATE SIDEROPHORE RECEPTOR FHUE"/>
    <property type="match status" value="1"/>
</dbReference>
<evidence type="ECO:0000256" key="2">
    <source>
        <dbReference type="ARBA" id="ARBA00009810"/>
    </source>
</evidence>
<evidence type="ECO:0000256" key="4">
    <source>
        <dbReference type="ARBA" id="ARBA00022452"/>
    </source>
</evidence>
<dbReference type="eggNOG" id="COG4773">
    <property type="taxonomic scope" value="Bacteria"/>
</dbReference>
<dbReference type="AlphaFoldDB" id="S3N6Q0"/>
<dbReference type="InterPro" id="IPR037066">
    <property type="entry name" value="Plug_dom_sf"/>
</dbReference>
<keyword evidence="16" id="KW-1185">Reference proteome</keyword>
<keyword evidence="5 10" id="KW-0812">Transmembrane</keyword>
<dbReference type="PROSITE" id="PS52016">
    <property type="entry name" value="TONB_DEPENDENT_REC_3"/>
    <property type="match status" value="1"/>
</dbReference>
<dbReference type="GO" id="GO:0015344">
    <property type="term" value="F:siderophore uptake transmembrane transporter activity"/>
    <property type="evidence" value="ECO:0007669"/>
    <property type="project" value="TreeGrafter"/>
</dbReference>
<dbReference type="Pfam" id="PF07715">
    <property type="entry name" value="Plug"/>
    <property type="match status" value="1"/>
</dbReference>
<dbReference type="InterPro" id="IPR039426">
    <property type="entry name" value="TonB-dep_rcpt-like"/>
</dbReference>
<evidence type="ECO:0000313" key="15">
    <source>
        <dbReference type="EMBL" id="EPF75650.1"/>
    </source>
</evidence>
<dbReference type="Gene3D" id="2.170.130.10">
    <property type="entry name" value="TonB-dependent receptor, plug domain"/>
    <property type="match status" value="1"/>
</dbReference>
<dbReference type="CDD" id="cd01347">
    <property type="entry name" value="ligand_gated_channel"/>
    <property type="match status" value="1"/>
</dbReference>
<dbReference type="InterPro" id="IPR012910">
    <property type="entry name" value="Plug_dom"/>
</dbReference>
<feature type="domain" description="TonB-dependent receptor-like beta-barrel" evidence="13">
    <location>
        <begin position="271"/>
        <end position="729"/>
    </location>
</feature>
<sequence>MQQQRCDSFKLKKIMIHLGLLGSGLFVATTTIYAQTLPINEEISVDKNQATVTSELADRVQLPTITLTATQDSTRTEGTQAYTTRKVSTGKFEQSLRETPQSISVMTRQQLDDQNISNLKEAMSQATGVTVTTNGAFAETGYNIRGYRAIQQQDGLSVGSDDSYTLAPARDMEMYDRVEILRGPAGLLEGNGDPSGIINMIRRRPTAEAEGFVNLSYGSWNNKRVSVGANNRLNEAGSVRGRVILTHQDKDFFYDHANENRSSAYAIVEADLTDKTMLTSSINYSQSESVPFYGWPPHGGGFSRKDYFGADWNKTKVPNAFEGRLDLEHSFENDWKVKLSTIYLNQDLKAQMAIATTPNFETQKTSYYGYKKESEQSLYGGELSVSGKFNLLNQEHDLILGGTWSNSNHQVGTATSYDNPNRPDDWNSGDLRHPLVRPDAIPDPNLDKTEKQVVKSSLYGALKYKLHDDLILTMGGRFSNYEEKSRGIGSNNSSDWEKSAAKVTMEFTPYAGLVWNFSKDLSWYASYTDIFSPQTEQDWQGNTLKPRVGWQVETGIKGEFYDGNLQSSLSIFRLRDQNKATLDRNPEHYPNRYCEGDGINPATFGCSVAGGENQTEGVELELVGKVTDQWNVMASYVFTDAQVLKTNSTAWWDYAVGSNFAAYTPRHAFKLWSTYNFNRGLSIGGGLNAQSSLEDSTTGQHNPGFTVFNAHVAYKVNPQIDLSLNLNNLFDKSYFAGMGYAANRWMYGEPRNYMFTLRARY</sequence>
<evidence type="ECO:0000256" key="10">
    <source>
        <dbReference type="PROSITE-ProRule" id="PRU01360"/>
    </source>
</evidence>
<dbReference type="InterPro" id="IPR010105">
    <property type="entry name" value="TonB_sidphr_rcpt"/>
</dbReference>
<comment type="similarity">
    <text evidence="2 10 11">Belongs to the TonB-dependent receptor family.</text>
</comment>
<evidence type="ECO:0000259" key="13">
    <source>
        <dbReference type="Pfam" id="PF00593"/>
    </source>
</evidence>
<accession>S3N6Q0</accession>
<evidence type="ECO:0000256" key="7">
    <source>
        <dbReference type="ARBA" id="ARBA00023136"/>
    </source>
</evidence>
<comment type="caution">
    <text evidence="15">The sequence shown here is derived from an EMBL/GenBank/DDBJ whole genome shotgun (WGS) entry which is preliminary data.</text>
</comment>
<feature type="compositionally biased region" description="Basic and acidic residues" evidence="12">
    <location>
        <begin position="421"/>
        <end position="432"/>
    </location>
</feature>
<reference evidence="15 16" key="1">
    <citation type="submission" date="2013-06" db="EMBL/GenBank/DDBJ databases">
        <title>The Genome Sequence of Acinetobacter rudis CIP 110305.</title>
        <authorList>
            <consortium name="The Broad Institute Genome Sequencing Platform"/>
            <consortium name="The Broad Institute Genome Sequencing Center for Infectious Disease"/>
            <person name="Cerqueira G."/>
            <person name="Feldgarden M."/>
            <person name="Courvalin P."/>
            <person name="Perichon B."/>
            <person name="Grillot-Courvalin C."/>
            <person name="Clermont D."/>
            <person name="Rocha E."/>
            <person name="Yoon E.-J."/>
            <person name="Nemec A."/>
            <person name="Young S.K."/>
            <person name="Zeng Q."/>
            <person name="Gargeya S."/>
            <person name="Fitzgerald M."/>
            <person name="Abouelleil A."/>
            <person name="Alvarado L."/>
            <person name="Berlin A.M."/>
            <person name="Chapman S.B."/>
            <person name="Dewar J."/>
            <person name="Goldberg J."/>
            <person name="Griggs A."/>
            <person name="Gujja S."/>
            <person name="Hansen M."/>
            <person name="Howarth C."/>
            <person name="Imamovic A."/>
            <person name="Larimer J."/>
            <person name="McCowan C."/>
            <person name="Murphy C."/>
            <person name="Pearson M."/>
            <person name="Priest M."/>
            <person name="Roberts A."/>
            <person name="Saif S."/>
            <person name="Shea T."/>
            <person name="Sykes S."/>
            <person name="Wortman J."/>
            <person name="Nusbaum C."/>
            <person name="Birren B."/>
        </authorList>
    </citation>
    <scope>NUCLEOTIDE SEQUENCE [LARGE SCALE GENOMIC DNA]</scope>
    <source>
        <strain evidence="15 16">CIP 110305</strain>
    </source>
</reference>
<dbReference type="NCBIfam" id="TIGR01783">
    <property type="entry name" value="TonB-siderophor"/>
    <property type="match status" value="1"/>
</dbReference>
<evidence type="ECO:0000256" key="9">
    <source>
        <dbReference type="ARBA" id="ARBA00023237"/>
    </source>
</evidence>
<keyword evidence="4 10" id="KW-1134">Transmembrane beta strand</keyword>
<evidence type="ECO:0000256" key="1">
    <source>
        <dbReference type="ARBA" id="ARBA00004571"/>
    </source>
</evidence>
<dbReference type="PATRIC" id="fig|421052.3.peg.1288"/>
<keyword evidence="3 10" id="KW-0813">Transport</keyword>
<evidence type="ECO:0000256" key="6">
    <source>
        <dbReference type="ARBA" id="ARBA00023077"/>
    </source>
</evidence>
<evidence type="ECO:0000313" key="16">
    <source>
        <dbReference type="Proteomes" id="UP000014568"/>
    </source>
</evidence>
<dbReference type="Gene3D" id="2.40.170.20">
    <property type="entry name" value="TonB-dependent receptor, beta-barrel domain"/>
    <property type="match status" value="1"/>
</dbReference>
<evidence type="ECO:0000256" key="11">
    <source>
        <dbReference type="RuleBase" id="RU003357"/>
    </source>
</evidence>
<protein>
    <recommendedName>
        <fullName evidence="17">Iron complex outermembrane recepter protein</fullName>
    </recommendedName>
</protein>
<dbReference type="HOGENOM" id="CLU_008287_9_3_6"/>
<dbReference type="GO" id="GO:0009279">
    <property type="term" value="C:cell outer membrane"/>
    <property type="evidence" value="ECO:0007669"/>
    <property type="project" value="UniProtKB-SubCell"/>
</dbReference>
<comment type="subcellular location">
    <subcellularLocation>
        <location evidence="1 10">Cell outer membrane</location>
        <topology evidence="1 10">Multi-pass membrane protein</topology>
    </subcellularLocation>
</comment>
<keyword evidence="6 11" id="KW-0798">TonB box</keyword>
<proteinExistence type="inferred from homology"/>
<organism evidence="15 16">
    <name type="scientific">Acinetobacter rudis CIP 110305</name>
    <dbReference type="NCBI Taxonomy" id="421052"/>
    <lineage>
        <taxon>Bacteria</taxon>
        <taxon>Pseudomonadati</taxon>
        <taxon>Pseudomonadota</taxon>
        <taxon>Gammaproteobacteria</taxon>
        <taxon>Moraxellales</taxon>
        <taxon>Moraxellaceae</taxon>
        <taxon>Acinetobacter</taxon>
    </lineage>
</organism>
<evidence type="ECO:0000256" key="5">
    <source>
        <dbReference type="ARBA" id="ARBA00022692"/>
    </source>
</evidence>
<feature type="region of interest" description="Disordered" evidence="12">
    <location>
        <begin position="411"/>
        <end position="432"/>
    </location>
</feature>
<dbReference type="EMBL" id="ATGI01000013">
    <property type="protein sequence ID" value="EPF75650.1"/>
    <property type="molecule type" value="Genomic_DNA"/>
</dbReference>
<dbReference type="GO" id="GO:0038023">
    <property type="term" value="F:signaling receptor activity"/>
    <property type="evidence" value="ECO:0007669"/>
    <property type="project" value="InterPro"/>
</dbReference>
<name>S3N6Q0_9GAMM</name>
<dbReference type="STRING" id="632955.GCA_000829675_01285"/>
<keyword evidence="9 10" id="KW-0998">Cell outer membrane</keyword>
<gene>
    <name evidence="15" type="ORF">F945_01317</name>
</gene>
<dbReference type="SUPFAM" id="SSF56935">
    <property type="entry name" value="Porins"/>
    <property type="match status" value="1"/>
</dbReference>
<evidence type="ECO:0000256" key="12">
    <source>
        <dbReference type="SAM" id="MobiDB-lite"/>
    </source>
</evidence>
<dbReference type="Pfam" id="PF00593">
    <property type="entry name" value="TonB_dep_Rec_b-barrel"/>
    <property type="match status" value="1"/>
</dbReference>
<keyword evidence="7 10" id="KW-0472">Membrane</keyword>
<keyword evidence="8" id="KW-0675">Receptor</keyword>